<dbReference type="NCBIfam" id="TIGR00778">
    <property type="entry name" value="ahpD_dom"/>
    <property type="match status" value="1"/>
</dbReference>
<dbReference type="Proteomes" id="UP000252517">
    <property type="component" value="Unassembled WGS sequence"/>
</dbReference>
<feature type="domain" description="Carboxymuconolactone decarboxylase-like" evidence="1">
    <location>
        <begin position="24"/>
        <end position="93"/>
    </location>
</feature>
<name>A0A367WTW7_9PROT</name>
<proteinExistence type="predicted"/>
<dbReference type="SUPFAM" id="SSF69118">
    <property type="entry name" value="AhpD-like"/>
    <property type="match status" value="1"/>
</dbReference>
<dbReference type="InterPro" id="IPR003779">
    <property type="entry name" value="CMD-like"/>
</dbReference>
<accession>A0A367WTW7</accession>
<evidence type="ECO:0000313" key="3">
    <source>
        <dbReference type="Proteomes" id="UP000252517"/>
    </source>
</evidence>
<dbReference type="AlphaFoldDB" id="A0A367WTW7"/>
<dbReference type="RefSeq" id="WP_114089962.1">
    <property type="nucleotide sequence ID" value="NZ_JPWH01000022.1"/>
</dbReference>
<dbReference type="InterPro" id="IPR029032">
    <property type="entry name" value="AhpD-like"/>
</dbReference>
<evidence type="ECO:0000313" key="2">
    <source>
        <dbReference type="EMBL" id="RCK44070.1"/>
    </source>
</evidence>
<comment type="caution">
    <text evidence="2">The sequence shown here is derived from an EMBL/GenBank/DDBJ whole genome shotgun (WGS) entry which is preliminary data.</text>
</comment>
<dbReference type="GO" id="GO:0051920">
    <property type="term" value="F:peroxiredoxin activity"/>
    <property type="evidence" value="ECO:0007669"/>
    <property type="project" value="InterPro"/>
</dbReference>
<gene>
    <name evidence="2" type="ORF">TH25_20215</name>
</gene>
<dbReference type="OrthoDB" id="9801997at2"/>
<reference evidence="2 3" key="1">
    <citation type="submission" date="2014-07" db="EMBL/GenBank/DDBJ databases">
        <title>Draft genome sequence of Thalassospira profundimaris S25-3-2.</title>
        <authorList>
            <person name="Lai Q."/>
            <person name="Shao Z."/>
        </authorList>
    </citation>
    <scope>NUCLEOTIDE SEQUENCE [LARGE SCALE GENOMIC DNA]</scope>
    <source>
        <strain evidence="2 3">S25-3-2</strain>
    </source>
</reference>
<dbReference type="PANTHER" id="PTHR34846">
    <property type="entry name" value="4-CARBOXYMUCONOLACTONE DECARBOXYLASE FAMILY PROTEIN (AFU_ORTHOLOGUE AFUA_6G11590)"/>
    <property type="match status" value="1"/>
</dbReference>
<evidence type="ECO:0000259" key="1">
    <source>
        <dbReference type="Pfam" id="PF02627"/>
    </source>
</evidence>
<dbReference type="PANTHER" id="PTHR34846:SF10">
    <property type="entry name" value="CYTOPLASMIC PROTEIN"/>
    <property type="match status" value="1"/>
</dbReference>
<dbReference type="EMBL" id="JPWH01000022">
    <property type="protein sequence ID" value="RCK44070.1"/>
    <property type="molecule type" value="Genomic_DNA"/>
</dbReference>
<organism evidence="2 3">
    <name type="scientific">Thalassospira profundimaris</name>
    <dbReference type="NCBI Taxonomy" id="502049"/>
    <lineage>
        <taxon>Bacteria</taxon>
        <taxon>Pseudomonadati</taxon>
        <taxon>Pseudomonadota</taxon>
        <taxon>Alphaproteobacteria</taxon>
        <taxon>Rhodospirillales</taxon>
        <taxon>Thalassospiraceae</taxon>
        <taxon>Thalassospira</taxon>
    </lineage>
</organism>
<dbReference type="InterPro" id="IPR004675">
    <property type="entry name" value="AhpD_core"/>
</dbReference>
<dbReference type="Gene3D" id="1.20.1290.10">
    <property type="entry name" value="AhpD-like"/>
    <property type="match status" value="1"/>
</dbReference>
<sequence length="144" mass="16000">MNRFDFAKTSPVLFKGLYDASMLFNTNTRLSGTLVEIVKCRVSQLNACSFCLRMHCADYLKQGGAQGKIDMLASWRNARDFEPDERAALDWAEKLTLGADTAEIDASFTALEADFSPEEISELTMAIALINAWNRLGVAQHPFA</sequence>
<dbReference type="Pfam" id="PF02627">
    <property type="entry name" value="CMD"/>
    <property type="match status" value="1"/>
</dbReference>
<protein>
    <recommendedName>
        <fullName evidence="1">Carboxymuconolactone decarboxylase-like domain-containing protein</fullName>
    </recommendedName>
</protein>